<sequence length="345" mass="36829">MNSFLDKTETPAAAVIGGLLFTMLNLPLAWMLGPLTAVFLWQHASNKKLPWHPVIKEIGLVTPGISFGLYFTSDVLEKMVPYVIPYIGAALLLIASSIAIGLLISKFTKLLPATSVFGTIPGGLTEMVIASEELRAVPSQVLIFQTVRLLIVLFVVPYMIVFIFSSSGTPEIQLPSGDGISFWTYQTSFFFAAGLLGYRLRKLLPAGIMIIPLLLTVGMMLSPVSLPAVPEMLFYGAQLAVGTALGKSISYSDIKKAGKYSGLFAGAAAVIIIIASLLGAGLYFITDMDLVTALLSTAPGGLIEMVLTASITGADPAVVTSLQLLRILIIIIFVPIFLKKFLARG</sequence>
<dbReference type="InterPro" id="IPR017516">
    <property type="entry name" value="AbrB_dup"/>
</dbReference>
<feature type="transmembrane region" description="Helical" evidence="1">
    <location>
        <begin position="203"/>
        <end position="226"/>
    </location>
</feature>
<dbReference type="Proteomes" id="UP000321816">
    <property type="component" value="Chromosome"/>
</dbReference>
<protein>
    <submittedName>
        <fullName evidence="2">AbrB family transcriptional regulator</fullName>
    </submittedName>
</protein>
<feature type="transmembrane region" description="Helical" evidence="1">
    <location>
        <begin position="263"/>
        <end position="285"/>
    </location>
</feature>
<keyword evidence="3" id="KW-1185">Reference proteome</keyword>
<keyword evidence="1" id="KW-0472">Membrane</keyword>
<dbReference type="EMBL" id="CP144914">
    <property type="protein sequence ID" value="WWD78504.1"/>
    <property type="molecule type" value="Genomic_DNA"/>
</dbReference>
<dbReference type="PIRSF" id="PIRSF038991">
    <property type="entry name" value="Protein_AbrB"/>
    <property type="match status" value="1"/>
</dbReference>
<organism evidence="2 3">
    <name type="scientific">Alkalicoccus halolimnae</name>
    <dbReference type="NCBI Taxonomy" id="1667239"/>
    <lineage>
        <taxon>Bacteria</taxon>
        <taxon>Bacillati</taxon>
        <taxon>Bacillota</taxon>
        <taxon>Bacilli</taxon>
        <taxon>Bacillales</taxon>
        <taxon>Bacillaceae</taxon>
        <taxon>Alkalicoccus</taxon>
    </lineage>
</organism>
<dbReference type="Pfam" id="PF05145">
    <property type="entry name" value="AbrB"/>
    <property type="match status" value="1"/>
</dbReference>
<evidence type="ECO:0000313" key="2">
    <source>
        <dbReference type="EMBL" id="WWD78504.1"/>
    </source>
</evidence>
<reference evidence="2 3" key="1">
    <citation type="submission" date="2024-01" db="EMBL/GenBank/DDBJ databases">
        <title>Complete Genome Sequence of Alkalicoccus halolimnae BZ-SZ-XJ29T, a Moderately Halophilic Bacterium Isolated from a Salt Lake.</title>
        <authorList>
            <person name="Zhao B."/>
        </authorList>
    </citation>
    <scope>NUCLEOTIDE SEQUENCE [LARGE SCALE GENOMIC DNA]</scope>
    <source>
        <strain evidence="2 3">BZ-SZ-XJ29</strain>
    </source>
</reference>
<dbReference type="OrthoDB" id="5460360at2"/>
<feature type="transmembrane region" description="Helical" evidence="1">
    <location>
        <begin position="12"/>
        <end position="41"/>
    </location>
</feature>
<dbReference type="RefSeq" id="WP_147802198.1">
    <property type="nucleotide sequence ID" value="NZ_CP144914.1"/>
</dbReference>
<accession>A0A5C7F936</accession>
<evidence type="ECO:0000313" key="3">
    <source>
        <dbReference type="Proteomes" id="UP000321816"/>
    </source>
</evidence>
<feature type="transmembrane region" description="Helical" evidence="1">
    <location>
        <begin position="180"/>
        <end position="198"/>
    </location>
</feature>
<evidence type="ECO:0000256" key="1">
    <source>
        <dbReference type="SAM" id="Phobius"/>
    </source>
</evidence>
<name>A0A5C7F936_9BACI</name>
<dbReference type="PANTHER" id="PTHR38457:SF1">
    <property type="entry name" value="REGULATOR ABRB-RELATED"/>
    <property type="match status" value="1"/>
</dbReference>
<feature type="transmembrane region" description="Helical" evidence="1">
    <location>
        <begin position="149"/>
        <end position="168"/>
    </location>
</feature>
<feature type="transmembrane region" description="Helical" evidence="1">
    <location>
        <begin position="53"/>
        <end position="71"/>
    </location>
</feature>
<dbReference type="InterPro" id="IPR007820">
    <property type="entry name" value="AbrB_fam"/>
</dbReference>
<proteinExistence type="predicted"/>
<feature type="transmembrane region" description="Helical" evidence="1">
    <location>
        <begin position="317"/>
        <end position="338"/>
    </location>
</feature>
<keyword evidence="1" id="KW-0812">Transmembrane</keyword>
<dbReference type="PANTHER" id="PTHR38457">
    <property type="entry name" value="REGULATOR ABRB-RELATED"/>
    <property type="match status" value="1"/>
</dbReference>
<gene>
    <name evidence="2" type="ORF">FTX54_008615</name>
</gene>
<keyword evidence="1" id="KW-1133">Transmembrane helix</keyword>
<feature type="transmembrane region" description="Helical" evidence="1">
    <location>
        <begin position="83"/>
        <end position="104"/>
    </location>
</feature>
<dbReference type="AlphaFoldDB" id="A0A5C7F936"/>
<dbReference type="KEGG" id="ahal:FTX54_008615"/>
<dbReference type="GO" id="GO:0016020">
    <property type="term" value="C:membrane"/>
    <property type="evidence" value="ECO:0007669"/>
    <property type="project" value="InterPro"/>
</dbReference>
<dbReference type="NCBIfam" id="TIGR03082">
    <property type="entry name" value="Gneg_AbrB_dup"/>
    <property type="match status" value="1"/>
</dbReference>
<dbReference type="GO" id="GO:0010468">
    <property type="term" value="P:regulation of gene expression"/>
    <property type="evidence" value="ECO:0007669"/>
    <property type="project" value="InterPro"/>
</dbReference>